<reference evidence="6" key="1">
    <citation type="submission" date="2017-08" db="EMBL/GenBank/DDBJ databases">
        <title>A dynamic microbial community with high functional redundancy inhabits the cold, oxic subseafloor aquifer.</title>
        <authorList>
            <person name="Tully B.J."/>
            <person name="Wheat C.G."/>
            <person name="Glazer B.T."/>
            <person name="Huber J.A."/>
        </authorList>
    </citation>
    <scope>NUCLEOTIDE SEQUENCE [LARGE SCALE GENOMIC DNA]</scope>
</reference>
<dbReference type="PROSITE" id="PS50005">
    <property type="entry name" value="TPR"/>
    <property type="match status" value="2"/>
</dbReference>
<name>A0A2A5AVB2_9GAMM</name>
<dbReference type="SMART" id="SM00028">
    <property type="entry name" value="TPR"/>
    <property type="match status" value="5"/>
</dbReference>
<dbReference type="NCBIfam" id="TIGR02521">
    <property type="entry name" value="type_IV_pilW"/>
    <property type="match status" value="1"/>
</dbReference>
<dbReference type="AlphaFoldDB" id="A0A2A5AVB2"/>
<keyword evidence="2 3" id="KW-0802">TPR repeat</keyword>
<evidence type="ECO:0000313" key="5">
    <source>
        <dbReference type="EMBL" id="PCJ23244.1"/>
    </source>
</evidence>
<proteinExistence type="predicted"/>
<dbReference type="InterPro" id="IPR019734">
    <property type="entry name" value="TPR_rpt"/>
</dbReference>
<feature type="repeat" description="TPR" evidence="3">
    <location>
        <begin position="144"/>
        <end position="177"/>
    </location>
</feature>
<gene>
    <name evidence="5" type="ORF">COA96_12285</name>
</gene>
<dbReference type="PROSITE" id="PS51257">
    <property type="entry name" value="PROKAR_LIPOPROTEIN"/>
    <property type="match status" value="1"/>
</dbReference>
<keyword evidence="1" id="KW-0677">Repeat</keyword>
<comment type="caution">
    <text evidence="5">The sequence shown here is derived from an EMBL/GenBank/DDBJ whole genome shotgun (WGS) entry which is preliminary data.</text>
</comment>
<protein>
    <submittedName>
        <fullName evidence="5">Type IV pilus biogenesis/stability protein PilW</fullName>
    </submittedName>
</protein>
<feature type="repeat" description="TPR" evidence="3">
    <location>
        <begin position="74"/>
        <end position="107"/>
    </location>
</feature>
<dbReference type="Gene3D" id="1.25.40.10">
    <property type="entry name" value="Tetratricopeptide repeat domain"/>
    <property type="match status" value="1"/>
</dbReference>
<sequence>MLIRKSISRALAIIAVGFLTSCITTTTGGFLTDVSDERAISDYVQLALAYYDAGDMIGARRHVGNVMAIDDNNSEIHMVLALIFQREGDIDLADENFRRAIRLNGENSRARNNYAVMLFSQERFPEAITQLEQVVNNTDYEGRAVAFESLGRTALRVNRISDAQRAFERALQLNSNLYIASLELALLHFGQQDFASARAVFQSYLTTAQFNDIPHSPRALLAGIQIEGHFNNQKIVDDFTLILRTLFQSSPEYQAYQRLDDAL</sequence>
<evidence type="ECO:0000313" key="6">
    <source>
        <dbReference type="Proteomes" id="UP000218327"/>
    </source>
</evidence>
<dbReference type="InterPro" id="IPR011990">
    <property type="entry name" value="TPR-like_helical_dom_sf"/>
</dbReference>
<evidence type="ECO:0000256" key="2">
    <source>
        <dbReference type="ARBA" id="ARBA00022803"/>
    </source>
</evidence>
<evidence type="ECO:0000256" key="4">
    <source>
        <dbReference type="SAM" id="SignalP"/>
    </source>
</evidence>
<dbReference type="Proteomes" id="UP000218327">
    <property type="component" value="Unassembled WGS sequence"/>
</dbReference>
<dbReference type="Pfam" id="PF13432">
    <property type="entry name" value="TPR_16"/>
    <property type="match status" value="2"/>
</dbReference>
<dbReference type="InterPro" id="IPR051012">
    <property type="entry name" value="CellSynth/LPSAsmb/PSIAsmb"/>
</dbReference>
<keyword evidence="4" id="KW-0732">Signal</keyword>
<dbReference type="PANTHER" id="PTHR45586:SF1">
    <property type="entry name" value="LIPOPOLYSACCHARIDE ASSEMBLY PROTEIN B"/>
    <property type="match status" value="1"/>
</dbReference>
<organism evidence="5 6">
    <name type="scientific">SAR86 cluster bacterium</name>
    <dbReference type="NCBI Taxonomy" id="2030880"/>
    <lineage>
        <taxon>Bacteria</taxon>
        <taxon>Pseudomonadati</taxon>
        <taxon>Pseudomonadota</taxon>
        <taxon>Gammaproteobacteria</taxon>
        <taxon>SAR86 cluster</taxon>
    </lineage>
</organism>
<accession>A0A2A5AVB2</accession>
<dbReference type="EMBL" id="NVVJ01000042">
    <property type="protein sequence ID" value="PCJ23244.1"/>
    <property type="molecule type" value="Genomic_DNA"/>
</dbReference>
<dbReference type="SUPFAM" id="SSF48452">
    <property type="entry name" value="TPR-like"/>
    <property type="match status" value="1"/>
</dbReference>
<dbReference type="PANTHER" id="PTHR45586">
    <property type="entry name" value="TPR REPEAT-CONTAINING PROTEIN PA4667"/>
    <property type="match status" value="1"/>
</dbReference>
<feature type="chain" id="PRO_5012698140" evidence="4">
    <location>
        <begin position="22"/>
        <end position="263"/>
    </location>
</feature>
<feature type="signal peptide" evidence="4">
    <location>
        <begin position="1"/>
        <end position="21"/>
    </location>
</feature>
<evidence type="ECO:0000256" key="3">
    <source>
        <dbReference type="PROSITE-ProRule" id="PRU00339"/>
    </source>
</evidence>
<dbReference type="InterPro" id="IPR013360">
    <property type="entry name" value="Pilus_4_PilW"/>
</dbReference>
<evidence type="ECO:0000256" key="1">
    <source>
        <dbReference type="ARBA" id="ARBA00022737"/>
    </source>
</evidence>